<reference evidence="3" key="2">
    <citation type="submission" date="2025-08" db="UniProtKB">
        <authorList>
            <consortium name="RefSeq"/>
        </authorList>
    </citation>
    <scope>IDENTIFICATION</scope>
    <source>
        <tissue evidence="3">Leaves</tissue>
    </source>
</reference>
<feature type="compositionally biased region" description="Low complexity" evidence="1">
    <location>
        <begin position="69"/>
        <end position="78"/>
    </location>
</feature>
<dbReference type="PANTHER" id="PTHR37732">
    <property type="entry name" value="OS08G0104400 PROTEIN"/>
    <property type="match status" value="1"/>
</dbReference>
<sequence length="98" mass="10907">MAKSTDDIRYATAQAKVSEDDALRIRYKAGTPLEGGKIADSEPVDLFSSAHNISRAQQQPKHQDRRTAQDQQPPSADQSQRDPKNAQVAMSDFKTQQH</sequence>
<accession>A0A6P6S837</accession>
<dbReference type="PANTHER" id="PTHR37732:SF2">
    <property type="entry name" value="SEED MATURATION PROTEIN 1"/>
    <property type="match status" value="1"/>
</dbReference>
<organism evidence="2 3">
    <name type="scientific">Coffea arabica</name>
    <name type="common">Arabian coffee</name>
    <dbReference type="NCBI Taxonomy" id="13443"/>
    <lineage>
        <taxon>Eukaryota</taxon>
        <taxon>Viridiplantae</taxon>
        <taxon>Streptophyta</taxon>
        <taxon>Embryophyta</taxon>
        <taxon>Tracheophyta</taxon>
        <taxon>Spermatophyta</taxon>
        <taxon>Magnoliopsida</taxon>
        <taxon>eudicotyledons</taxon>
        <taxon>Gunneridae</taxon>
        <taxon>Pentapetalae</taxon>
        <taxon>asterids</taxon>
        <taxon>lamiids</taxon>
        <taxon>Gentianales</taxon>
        <taxon>Rubiaceae</taxon>
        <taxon>Ixoroideae</taxon>
        <taxon>Gardenieae complex</taxon>
        <taxon>Bertiereae - Coffeeae clade</taxon>
        <taxon>Coffeeae</taxon>
        <taxon>Coffea</taxon>
    </lineage>
</organism>
<dbReference type="OrthoDB" id="1653447at2759"/>
<gene>
    <name evidence="3" type="primary">LOC113688640</name>
</gene>
<name>A0A6P6S837_COFAR</name>
<reference evidence="2" key="1">
    <citation type="journal article" date="2025" name="Foods">
        <title>Unveiling the Microbial Signatures of Arabica Coffee Cherries: Insights into Ripeness Specific Diversity, Functional Traits, and Implications for Quality and Safety.</title>
        <authorList>
            <consortium name="RefSeq"/>
            <person name="Tenea G.N."/>
            <person name="Cifuentes V."/>
            <person name="Reyes P."/>
            <person name="Cevallos-Vallejos M."/>
        </authorList>
    </citation>
    <scope>NUCLEOTIDE SEQUENCE [LARGE SCALE GENOMIC DNA]</scope>
</reference>
<proteinExistence type="predicted"/>
<evidence type="ECO:0000256" key="1">
    <source>
        <dbReference type="SAM" id="MobiDB-lite"/>
    </source>
</evidence>
<evidence type="ECO:0000313" key="2">
    <source>
        <dbReference type="Proteomes" id="UP001652660"/>
    </source>
</evidence>
<dbReference type="InterPro" id="IPR044984">
    <property type="entry name" value="SMP1"/>
</dbReference>
<dbReference type="GeneID" id="113688640"/>
<protein>
    <submittedName>
        <fullName evidence="3">SEED MATURATION PROTEIN 1</fullName>
    </submittedName>
</protein>
<dbReference type="AlphaFoldDB" id="A0A6P6S837"/>
<evidence type="ECO:0000313" key="3">
    <source>
        <dbReference type="RefSeq" id="XP_027062330.1"/>
    </source>
</evidence>
<dbReference type="Proteomes" id="UP001652660">
    <property type="component" value="Chromosome 5e"/>
</dbReference>
<feature type="region of interest" description="Disordered" evidence="1">
    <location>
        <begin position="30"/>
        <end position="98"/>
    </location>
</feature>
<feature type="compositionally biased region" description="Polar residues" evidence="1">
    <location>
        <begin position="49"/>
        <end position="60"/>
    </location>
</feature>
<dbReference type="GO" id="GO:0010162">
    <property type="term" value="P:seed dormancy process"/>
    <property type="evidence" value="ECO:0007669"/>
    <property type="project" value="InterPro"/>
</dbReference>
<dbReference type="RefSeq" id="XP_027062330.1">
    <property type="nucleotide sequence ID" value="XM_027206529.2"/>
</dbReference>
<keyword evidence="2" id="KW-1185">Reference proteome</keyword>